<feature type="region of interest" description="Disordered" evidence="1">
    <location>
        <begin position="705"/>
        <end position="735"/>
    </location>
</feature>
<dbReference type="Proteomes" id="UP000516660">
    <property type="component" value="Chromosome"/>
</dbReference>
<protein>
    <submittedName>
        <fullName evidence="4">Choice-of-anchor G family protein</fullName>
    </submittedName>
</protein>
<dbReference type="KEGG" id="czh:H9X71_04110"/>
<keyword evidence="3" id="KW-0732">Signal</keyword>
<organism evidence="4 5">
    <name type="scientific">Clavibacter zhangzhiyongii</name>
    <dbReference type="NCBI Taxonomy" id="2768071"/>
    <lineage>
        <taxon>Bacteria</taxon>
        <taxon>Bacillati</taxon>
        <taxon>Actinomycetota</taxon>
        <taxon>Actinomycetes</taxon>
        <taxon>Micrococcales</taxon>
        <taxon>Microbacteriaceae</taxon>
        <taxon>Clavibacter</taxon>
    </lineage>
</organism>
<feature type="chain" id="PRO_5032356390" evidence="3">
    <location>
        <begin position="36"/>
        <end position="1704"/>
    </location>
</feature>
<feature type="region of interest" description="Disordered" evidence="1">
    <location>
        <begin position="1089"/>
        <end position="1450"/>
    </location>
</feature>
<sequence length="1704" mass="161279">MALHMPRRRGSLATATAFGLAAAIVAFGGTAPANAAPGDTAEAEGRLLTLSGTPDLSDLVALSGAYTGFAPGEPDPQLDRSAIDASVLGGVLDAQIAAGVQLGDILTLDRAVAAGAVDQFASAGSAGATGSAGLLDGDGGIVVNDGTGDEVTLDLTPLLATAGASGEISDLSLQLGVLSATATDPGTGPVVSDYRIASADADISSPLVGDVATGVEAAVAALASDIDAQIALGADVDGLLTGVIDGLLAGVISVGTPTGDIRLTVNTTQAVNAVLTQPLTSGGVTIDLAAGTVTVDIDELVALNDLPANTQILDADVIAGLVQEILTDALPAVVLEAVLDSTRVLVTVDAGVSLLPIVGSGVPLGAVSVDIDTTLANLLNPTGPGNSAPQLVIGTTVAGLDVDDLAQPLVDGLLPSLRTSIGDVLTLSDVTALTTPLIGSLDPVFDVLGDVVQLTANVQDGSGFVDPAGAAPGTDTFTVTALRVALLPGTGPTLDLASATVRAVAIPTATPVLITSPTPGQVIDLAAGQSTVVVPIVGTADPDGSVTLTLDGQTVGPVEIGPDGRFTLTPGALPAGTYTATVTQTVPGELAGAPATVTFTIAPAATDITITTPTPGQIFLTTPADPTVDVPVEGAADTEATVTVTIDGQDPRTDVVGADGRYAVSFADLPVGTYTATATQSIDGIVRGTETVTFTVGAPAEAITIDSPTDGQEIPSSGTGPNPTADVPVTGTADPRASVTVTVPGRASQTDATVTDGRFDVLFPNLPVGLYTATATQTIGGVVVGTDQVAFEVGAPAEDVVIDTPDDGQTFTIPAGGTTTDVIVNGSADPRATVVISLPGRDDVTQVVGEDGRFETTFTGLPATSYEVTVTQSIDGAPAGSDTAAFTVEIAGIEQVVIETPEDGDFIPLPAGDTTIVVPFTGTADPAATVTLTVGGTTTGPVEVDDDGGFTLTPPALPAGAYTGTVTQTIGGQPVGSETVTFTIGVPVTITEPTVGQVYTLPTGETGVDVVVSGRADPIGTVTVTITGRTPVEVEVGDDGTYSTTFTGVPEGSFTATVTQEIGGAAAGSAGPVQFTVTAGTADAGADGTAGTDAAGTDAAGTDAAGTDAAGTDAAGTDAAGTDAAGTDAAGTDAAGTDAAGTDAAGTDAAGTDAAGTDAAGTDAAGTDAAGTDAAGTDAAGTDAAGTDAAGTDAAGTDAAGTDAAGTDAAGTDAAGTDAAGTDAAGTDAAGTDAAGTDAAGTDAAGTDAAGTDAAGTDAAGTDAAGTDAAGTDAAGTDAAGTDAAGTDAAGTDAAGTDAAGTDAAGTDAAGTDAAGTDAAGTDAAGTDAAGTDAAGTDAAGTDAAGTDAAGTDAAGTDAAGTDAAGTDAAGTDAAGTDAAGTDAAGTDAAGTDAAGTDAAGTDAAGTDAAGTDAAGTDAAGTDAAGTDAAGTDAAGTDAAGTDAAGTDAAGTDAAGTDAAGNDAAGTDAAGTDAAGTDAAGTDAAGTDAAGTDAAGTDAAGTDAAGTDAAGTDAAGTDAAGTDAAGTDAAGVDATDAAGADASDATDGSTDGADTPTRAVVRFTEIVRGNGSMQMVDAVGFIPGETINATVFSTPKPLAPMVADAEGRATFVFEIGPDFELGDHTVDVIGVDSGMADEMITRFRVVGSTVPAGQPGTPISGGYGGGILPITGGDGDGMLLLGGIALLMMLTGAGALHRGRSRRV</sequence>
<evidence type="ECO:0000313" key="4">
    <source>
        <dbReference type="EMBL" id="QOD44535.1"/>
    </source>
</evidence>
<keyword evidence="2" id="KW-0812">Transmembrane</keyword>
<evidence type="ECO:0000256" key="3">
    <source>
        <dbReference type="SAM" id="SignalP"/>
    </source>
</evidence>
<dbReference type="NCBIfam" id="NF033766">
    <property type="entry name" value="choice_anch_G"/>
    <property type="match status" value="1"/>
</dbReference>
<dbReference type="InterPro" id="IPR013783">
    <property type="entry name" value="Ig-like_fold"/>
</dbReference>
<proteinExistence type="predicted"/>
<name>A0A7L7Z4F9_9MICO</name>
<feature type="transmembrane region" description="Helical" evidence="2">
    <location>
        <begin position="1677"/>
        <end position="1696"/>
    </location>
</feature>
<gene>
    <name evidence="4" type="ORF">H9X71_04110</name>
</gene>
<feature type="compositionally biased region" description="Polar residues" evidence="1">
    <location>
        <begin position="706"/>
        <end position="722"/>
    </location>
</feature>
<dbReference type="InterPro" id="IPR006311">
    <property type="entry name" value="TAT_signal"/>
</dbReference>
<dbReference type="SUPFAM" id="SSF141571">
    <property type="entry name" value="Pentapeptide repeat-like"/>
    <property type="match status" value="3"/>
</dbReference>
<dbReference type="Gene3D" id="2.60.40.10">
    <property type="entry name" value="Immunoglobulins"/>
    <property type="match status" value="3"/>
</dbReference>
<evidence type="ECO:0000256" key="2">
    <source>
        <dbReference type="SAM" id="Phobius"/>
    </source>
</evidence>
<dbReference type="Gene3D" id="2.160.20.80">
    <property type="entry name" value="E3 ubiquitin-protein ligase SopA"/>
    <property type="match status" value="2"/>
</dbReference>
<evidence type="ECO:0000313" key="5">
    <source>
        <dbReference type="Proteomes" id="UP000516660"/>
    </source>
</evidence>
<feature type="region of interest" description="Disordered" evidence="1">
    <location>
        <begin position="1469"/>
        <end position="1524"/>
    </location>
</feature>
<accession>A0A7L7Z4F9</accession>
<dbReference type="GO" id="GO:0005975">
    <property type="term" value="P:carbohydrate metabolic process"/>
    <property type="evidence" value="ECO:0007669"/>
    <property type="project" value="UniProtKB-ARBA"/>
</dbReference>
<feature type="signal peptide" evidence="3">
    <location>
        <begin position="1"/>
        <end position="35"/>
    </location>
</feature>
<evidence type="ECO:0000256" key="1">
    <source>
        <dbReference type="SAM" id="MobiDB-lite"/>
    </source>
</evidence>
<reference evidence="4 5" key="1">
    <citation type="submission" date="2020-08" db="EMBL/GenBank/DDBJ databases">
        <title>Description of Clavibacter zhangzhiyonge sp. nov., a phytopathogenic actinobacterium isolated from barley seeds, causing leaf brown spot and decline.</title>
        <authorList>
            <person name="Tian Q."/>
            <person name="Chuan J."/>
            <person name="Zhao W."/>
            <person name="Li X."/>
        </authorList>
    </citation>
    <scope>NUCLEOTIDE SEQUENCE [LARGE SCALE GENOMIC DNA]</scope>
    <source>
        <strain evidence="4 5">DM1</strain>
    </source>
</reference>
<dbReference type="EMBL" id="CP061274">
    <property type="protein sequence ID" value="QOD44535.1"/>
    <property type="molecule type" value="Genomic_DNA"/>
</dbReference>
<dbReference type="PROSITE" id="PS51318">
    <property type="entry name" value="TAT"/>
    <property type="match status" value="1"/>
</dbReference>
<keyword evidence="2" id="KW-1133">Transmembrane helix</keyword>
<keyword evidence="5" id="KW-1185">Reference proteome</keyword>
<dbReference type="InterPro" id="IPR047900">
    <property type="entry name" value="Choice_anch_G"/>
</dbReference>
<keyword evidence="2" id="KW-0472">Membrane</keyword>